<dbReference type="PANTHER" id="PTHR12300:SF117">
    <property type="entry name" value="LP05237P-RELATED"/>
    <property type="match status" value="1"/>
</dbReference>
<feature type="compositionally biased region" description="Pro residues" evidence="2">
    <location>
        <begin position="171"/>
        <end position="193"/>
    </location>
</feature>
<feature type="compositionally biased region" description="Pro residues" evidence="2">
    <location>
        <begin position="209"/>
        <end position="227"/>
    </location>
</feature>
<evidence type="ECO:0000313" key="4">
    <source>
        <dbReference type="Proteomes" id="UP001180020"/>
    </source>
</evidence>
<comment type="similarity">
    <text evidence="1">Belongs to the DP1 family.</text>
</comment>
<evidence type="ECO:0000256" key="1">
    <source>
        <dbReference type="RuleBase" id="RU362006"/>
    </source>
</evidence>
<dbReference type="GO" id="GO:0016020">
    <property type="term" value="C:membrane"/>
    <property type="evidence" value="ECO:0007669"/>
    <property type="project" value="UniProtKB-SubCell"/>
</dbReference>
<dbReference type="EMBL" id="JAUJYO010000011">
    <property type="protein sequence ID" value="KAK1304363.1"/>
    <property type="molecule type" value="Genomic_DNA"/>
</dbReference>
<dbReference type="AlphaFoldDB" id="A0AAV9DT05"/>
<feature type="region of interest" description="Disordered" evidence="2">
    <location>
        <begin position="146"/>
        <end position="297"/>
    </location>
</feature>
<comment type="subcellular location">
    <subcellularLocation>
        <location evidence="1">Membrane</location>
        <topology evidence="1">Multi-pass membrane protein</topology>
    </subcellularLocation>
</comment>
<reference evidence="3" key="1">
    <citation type="journal article" date="2023" name="Nat. Commun.">
        <title>Diploid and tetraploid genomes of Acorus and the evolution of monocots.</title>
        <authorList>
            <person name="Ma L."/>
            <person name="Liu K.W."/>
            <person name="Li Z."/>
            <person name="Hsiao Y.Y."/>
            <person name="Qi Y."/>
            <person name="Fu T."/>
            <person name="Tang G.D."/>
            <person name="Zhang D."/>
            <person name="Sun W.H."/>
            <person name="Liu D.K."/>
            <person name="Li Y."/>
            <person name="Chen G.Z."/>
            <person name="Liu X.D."/>
            <person name="Liao X.Y."/>
            <person name="Jiang Y.T."/>
            <person name="Yu X."/>
            <person name="Hao Y."/>
            <person name="Huang J."/>
            <person name="Zhao X.W."/>
            <person name="Ke S."/>
            <person name="Chen Y.Y."/>
            <person name="Wu W.L."/>
            <person name="Hsu J.L."/>
            <person name="Lin Y.F."/>
            <person name="Huang M.D."/>
            <person name="Li C.Y."/>
            <person name="Huang L."/>
            <person name="Wang Z.W."/>
            <person name="Zhao X."/>
            <person name="Zhong W.Y."/>
            <person name="Peng D.H."/>
            <person name="Ahmad S."/>
            <person name="Lan S."/>
            <person name="Zhang J.S."/>
            <person name="Tsai W.C."/>
            <person name="Van de Peer Y."/>
            <person name="Liu Z.J."/>
        </authorList>
    </citation>
    <scope>NUCLEOTIDE SEQUENCE</scope>
    <source>
        <strain evidence="3">CP</strain>
    </source>
</reference>
<organism evidence="3 4">
    <name type="scientific">Acorus calamus</name>
    <name type="common">Sweet flag</name>
    <dbReference type="NCBI Taxonomy" id="4465"/>
    <lineage>
        <taxon>Eukaryota</taxon>
        <taxon>Viridiplantae</taxon>
        <taxon>Streptophyta</taxon>
        <taxon>Embryophyta</taxon>
        <taxon>Tracheophyta</taxon>
        <taxon>Spermatophyta</taxon>
        <taxon>Magnoliopsida</taxon>
        <taxon>Liliopsida</taxon>
        <taxon>Acoraceae</taxon>
        <taxon>Acorus</taxon>
    </lineage>
</organism>
<comment type="caution">
    <text evidence="3">The sequence shown here is derived from an EMBL/GenBank/DDBJ whole genome shotgun (WGS) entry which is preliminary data.</text>
</comment>
<accession>A0AAV9DT05</accession>
<reference evidence="3" key="2">
    <citation type="submission" date="2023-06" db="EMBL/GenBank/DDBJ databases">
        <authorList>
            <person name="Ma L."/>
            <person name="Liu K.-W."/>
            <person name="Li Z."/>
            <person name="Hsiao Y.-Y."/>
            <person name="Qi Y."/>
            <person name="Fu T."/>
            <person name="Tang G."/>
            <person name="Zhang D."/>
            <person name="Sun W.-H."/>
            <person name="Liu D.-K."/>
            <person name="Li Y."/>
            <person name="Chen G.-Z."/>
            <person name="Liu X.-D."/>
            <person name="Liao X.-Y."/>
            <person name="Jiang Y.-T."/>
            <person name="Yu X."/>
            <person name="Hao Y."/>
            <person name="Huang J."/>
            <person name="Zhao X.-W."/>
            <person name="Ke S."/>
            <person name="Chen Y.-Y."/>
            <person name="Wu W.-L."/>
            <person name="Hsu J.-L."/>
            <person name="Lin Y.-F."/>
            <person name="Huang M.-D."/>
            <person name="Li C.-Y."/>
            <person name="Huang L."/>
            <person name="Wang Z.-W."/>
            <person name="Zhao X."/>
            <person name="Zhong W.-Y."/>
            <person name="Peng D.-H."/>
            <person name="Ahmad S."/>
            <person name="Lan S."/>
            <person name="Zhang J.-S."/>
            <person name="Tsai W.-C."/>
            <person name="Van De Peer Y."/>
            <person name="Liu Z.-J."/>
        </authorList>
    </citation>
    <scope>NUCLEOTIDE SEQUENCE</scope>
    <source>
        <strain evidence="3">CP</strain>
        <tissue evidence="3">Leaves</tissue>
    </source>
</reference>
<feature type="compositionally biased region" description="Polar residues" evidence="2">
    <location>
        <begin position="239"/>
        <end position="261"/>
    </location>
</feature>
<feature type="compositionally biased region" description="Polar residues" evidence="2">
    <location>
        <begin position="288"/>
        <end position="297"/>
    </location>
</feature>
<sequence>MLGSFLTRVFVLILGYAYPAYECYKTVEKNKPEIEQLRFWCQYWILVAILTVSERIGDAFISWLPMYSEAKLAFFIYLWYPKTRGTTYVYESFFRPYVSKHENEIDRNLLELKARAGDIAVVYWQKASSYGQTRFFEVMQYLASQSTGPSRPVQQRRQPPLPTAAAAARQPPRPASPSSQPQPPPTTPRPPSSPAKKQTQDRTHEQTTLPPPPAPPAKPQPPPPPPLATAAKSEPSPPQATTTGKGNPTQPKDTNPANGDSNPPPQETVIEETLRVTRGRLRRTRGTSGASIRNSQM</sequence>
<dbReference type="InterPro" id="IPR004345">
    <property type="entry name" value="TB2_DP1_HVA22"/>
</dbReference>
<protein>
    <recommendedName>
        <fullName evidence="1">HVA22-like protein</fullName>
    </recommendedName>
</protein>
<gene>
    <name evidence="3" type="primary">HVA22I</name>
    <name evidence="3" type="ORF">QJS10_CPB11g00814</name>
</gene>
<proteinExistence type="inferred from homology"/>
<dbReference type="Proteomes" id="UP001180020">
    <property type="component" value="Unassembled WGS sequence"/>
</dbReference>
<evidence type="ECO:0000313" key="3">
    <source>
        <dbReference type="EMBL" id="KAK1304363.1"/>
    </source>
</evidence>
<feature type="compositionally biased region" description="Low complexity" evidence="2">
    <location>
        <begin position="149"/>
        <end position="170"/>
    </location>
</feature>
<keyword evidence="4" id="KW-1185">Reference proteome</keyword>
<dbReference type="PANTHER" id="PTHR12300">
    <property type="entry name" value="HVA22-LIKE PROTEINS"/>
    <property type="match status" value="1"/>
</dbReference>
<dbReference type="Pfam" id="PF03134">
    <property type="entry name" value="TB2_DP1_HVA22"/>
    <property type="match status" value="1"/>
</dbReference>
<evidence type="ECO:0000256" key="2">
    <source>
        <dbReference type="SAM" id="MobiDB-lite"/>
    </source>
</evidence>
<name>A0AAV9DT05_ACOCL</name>
<dbReference type="PRINTS" id="PR01217">
    <property type="entry name" value="PRICHEXTENSN"/>
</dbReference>